<gene>
    <name evidence="1" type="ORF">GP475_05805</name>
</gene>
<dbReference type="EMBL" id="CP046884">
    <property type="protein sequence ID" value="QNQ91426.1"/>
    <property type="molecule type" value="Genomic_DNA"/>
</dbReference>
<evidence type="ECO:0000313" key="1">
    <source>
        <dbReference type="EMBL" id="QNQ91426.1"/>
    </source>
</evidence>
<evidence type="ECO:0000313" key="2">
    <source>
        <dbReference type="Proteomes" id="UP000516320"/>
    </source>
</evidence>
<proteinExistence type="predicted"/>
<dbReference type="KEGG" id="cpoy:GP475_05805"/>
<reference evidence="1 2" key="1">
    <citation type="submission" date="2019-12" db="EMBL/GenBank/DDBJ databases">
        <title>Corynebacterium sp. nov., isolated from feces of the Anser Albifrons in China.</title>
        <authorList>
            <person name="Liu Q."/>
        </authorList>
    </citation>
    <scope>NUCLEOTIDE SEQUENCE [LARGE SCALE GENOMIC DNA]</scope>
    <source>
        <strain evidence="1 2">4H37-19</strain>
    </source>
</reference>
<sequence>MKIIRRGRPKKYCSASCRQQAYQHRQQRVLESLPTGSIIIPPEQVEEYRDDLYALRCAAEDMVSAVHDGADYSEMKTLCQELVVLARKVEKFR</sequence>
<protein>
    <submittedName>
        <fullName evidence="1">Uncharacterized protein</fullName>
    </submittedName>
</protein>
<keyword evidence="2" id="KW-1185">Reference proteome</keyword>
<accession>A0A7H0SSA1</accession>
<dbReference type="Proteomes" id="UP000516320">
    <property type="component" value="Chromosome"/>
</dbReference>
<name>A0A7H0SSA1_9CORY</name>
<organism evidence="1 2">
    <name type="scientific">Corynebacterium poyangense</name>
    <dbReference type="NCBI Taxonomy" id="2684405"/>
    <lineage>
        <taxon>Bacteria</taxon>
        <taxon>Bacillati</taxon>
        <taxon>Actinomycetota</taxon>
        <taxon>Actinomycetes</taxon>
        <taxon>Mycobacteriales</taxon>
        <taxon>Corynebacteriaceae</taxon>
        <taxon>Corynebacterium</taxon>
    </lineage>
</organism>
<dbReference type="AlphaFoldDB" id="A0A7H0SSA1"/>